<dbReference type="RefSeq" id="WP_027841263.1">
    <property type="nucleotide sequence ID" value="NZ_LMTZ01000137.1"/>
</dbReference>
<dbReference type="EMBL" id="LMTZ01000137">
    <property type="protein sequence ID" value="KST63503.1"/>
    <property type="molecule type" value="Genomic_DNA"/>
</dbReference>
<sequence>MTSWQNEIIVTSYGPMTKGEARDYEADAAFEEVIQETELEVKFAQSSSQKVAIETRGKIKAQKVWDSYYEEWELKNLWSKRK</sequence>
<accession>A0A0V7ZGE2</accession>
<reference evidence="1 2" key="1">
    <citation type="journal article" date="2015" name="Genome Announc.">
        <title>Draft Genome of the Euendolithic (true boring) Cyanobacterium Mastigocoleus testarum strain BC008.</title>
        <authorList>
            <person name="Guida B.S."/>
            <person name="Garcia-Pichel F."/>
        </authorList>
    </citation>
    <scope>NUCLEOTIDE SEQUENCE [LARGE SCALE GENOMIC DNA]</scope>
    <source>
        <strain evidence="1 2">BC008</strain>
    </source>
</reference>
<comment type="caution">
    <text evidence="1">The sequence shown here is derived from an EMBL/GenBank/DDBJ whole genome shotgun (WGS) entry which is preliminary data.</text>
</comment>
<dbReference type="AlphaFoldDB" id="A0A0V7ZGE2"/>
<protein>
    <submittedName>
        <fullName evidence="1">Uncharacterized protein</fullName>
    </submittedName>
</protein>
<evidence type="ECO:0000313" key="2">
    <source>
        <dbReference type="Proteomes" id="UP000053372"/>
    </source>
</evidence>
<dbReference type="Proteomes" id="UP000053372">
    <property type="component" value="Unassembled WGS sequence"/>
</dbReference>
<proteinExistence type="predicted"/>
<evidence type="ECO:0000313" key="1">
    <source>
        <dbReference type="EMBL" id="KST63503.1"/>
    </source>
</evidence>
<name>A0A0V7ZGE2_9CYAN</name>
<organism evidence="1 2">
    <name type="scientific">Mastigocoleus testarum BC008</name>
    <dbReference type="NCBI Taxonomy" id="371196"/>
    <lineage>
        <taxon>Bacteria</taxon>
        <taxon>Bacillati</taxon>
        <taxon>Cyanobacteriota</taxon>
        <taxon>Cyanophyceae</taxon>
        <taxon>Nostocales</taxon>
        <taxon>Hapalosiphonaceae</taxon>
        <taxon>Mastigocoleus</taxon>
    </lineage>
</organism>
<keyword evidence="2" id="KW-1185">Reference proteome</keyword>
<gene>
    <name evidence="1" type="ORF">BC008_13650</name>
</gene>